<accession>A0A2N1MA07</accession>
<sequence length="553" mass="65266">MSLTSLPDECFTGVLFFLDNKSLYKCLFVNRYYCKLSIPLIWRDPFILPTPRQFSLINTLISCLNDDEISSLIPCAINFNNRTPLFKYGKFIRKIDHDYCVRHIISWLNSSSRRSYGRVPTDVSRYQDCRIRKLVNVIYHMIMREGSNIQEFVVIVNWNNFIDLPNFSTFSSFKPGIMNLKSLDIEAYLDLINDSTIYKNTIEFLSKVSRLCNSIINCELCFSRLDNALTNTFLDIIKLQPLERILIDTENYSVNFRPLERILNDTENHSEMENIEKILYALEFRSKTLNELSFRNMDFQIIGLSFLSKLEKLERLEFLECRGFVSKNYDTLSKKGFHLKELKLWHEEEFFYNTRVFNGFGSTLKIMEEIINSLCNESLYKLSLNIIAPETIKAVKESCPNLSFLHIKIFSEQDLDSMITLICEISSLKFLKIEIDHEYYASQLVKTLGDYLNFVEYLFLDFHIDLLSFEYFTKNCRANLKKWIIYIEGEEDLRKDYLKYVNNYQKVHNSLKILGINKGYMCEFDWTNDELEIINSLKDQSINIFPSDELDKC</sequence>
<gene>
    <name evidence="1" type="ORF">RhiirC2_796275</name>
</gene>
<organism evidence="1 2">
    <name type="scientific">Rhizophagus irregularis</name>
    <dbReference type="NCBI Taxonomy" id="588596"/>
    <lineage>
        <taxon>Eukaryota</taxon>
        <taxon>Fungi</taxon>
        <taxon>Fungi incertae sedis</taxon>
        <taxon>Mucoromycota</taxon>
        <taxon>Glomeromycotina</taxon>
        <taxon>Glomeromycetes</taxon>
        <taxon>Glomerales</taxon>
        <taxon>Glomeraceae</taxon>
        <taxon>Rhizophagus</taxon>
    </lineage>
</organism>
<dbReference type="OrthoDB" id="2324565at2759"/>
<reference evidence="1 2" key="1">
    <citation type="submission" date="2016-04" db="EMBL/GenBank/DDBJ databases">
        <title>Genome analyses suggest a sexual origin of heterokaryosis in a supposedly ancient asexual fungus.</title>
        <authorList>
            <person name="Ropars J."/>
            <person name="Sedzielewska K."/>
            <person name="Noel J."/>
            <person name="Charron P."/>
            <person name="Farinelli L."/>
            <person name="Marton T."/>
            <person name="Kruger M."/>
            <person name="Pelin A."/>
            <person name="Brachmann A."/>
            <person name="Corradi N."/>
        </authorList>
    </citation>
    <scope>NUCLEOTIDE SEQUENCE [LARGE SCALE GENOMIC DNA]</scope>
    <source>
        <strain evidence="1 2">C2</strain>
    </source>
</reference>
<dbReference type="AlphaFoldDB" id="A0A2N1MA07"/>
<proteinExistence type="predicted"/>
<dbReference type="InterPro" id="IPR032675">
    <property type="entry name" value="LRR_dom_sf"/>
</dbReference>
<name>A0A2N1MA07_9GLOM</name>
<dbReference type="VEuPathDB" id="FungiDB:FUN_009430"/>
<dbReference type="Proteomes" id="UP000233469">
    <property type="component" value="Unassembled WGS sequence"/>
</dbReference>
<dbReference type="Gene3D" id="3.80.10.10">
    <property type="entry name" value="Ribonuclease Inhibitor"/>
    <property type="match status" value="1"/>
</dbReference>
<dbReference type="VEuPathDB" id="FungiDB:RhiirA1_542068"/>
<evidence type="ECO:0000313" key="2">
    <source>
        <dbReference type="Proteomes" id="UP000233469"/>
    </source>
</evidence>
<dbReference type="InterPro" id="IPR036047">
    <property type="entry name" value="F-box-like_dom_sf"/>
</dbReference>
<dbReference type="SUPFAM" id="SSF81383">
    <property type="entry name" value="F-box domain"/>
    <property type="match status" value="1"/>
</dbReference>
<evidence type="ECO:0000313" key="1">
    <source>
        <dbReference type="EMBL" id="PKK58449.1"/>
    </source>
</evidence>
<protein>
    <recommendedName>
        <fullName evidence="3">F-box domain-containing protein</fullName>
    </recommendedName>
</protein>
<reference evidence="1 2" key="2">
    <citation type="submission" date="2017-10" db="EMBL/GenBank/DDBJ databases">
        <title>Extensive intraspecific genome diversity in a model arbuscular mycorrhizal fungus.</title>
        <authorList>
            <person name="Chen E.C.H."/>
            <person name="Morin E."/>
            <person name="Baudet D."/>
            <person name="Noel J."/>
            <person name="Ndikumana S."/>
            <person name="Charron P."/>
            <person name="St-Onge C."/>
            <person name="Giorgi J."/>
            <person name="Grigoriev I.V."/>
            <person name="Roux C."/>
            <person name="Martin F.M."/>
            <person name="Corradi N."/>
        </authorList>
    </citation>
    <scope>NUCLEOTIDE SEQUENCE [LARGE SCALE GENOMIC DNA]</scope>
    <source>
        <strain evidence="1 2">C2</strain>
    </source>
</reference>
<evidence type="ECO:0008006" key="3">
    <source>
        <dbReference type="Google" id="ProtNLM"/>
    </source>
</evidence>
<dbReference type="VEuPathDB" id="FungiDB:RhiirFUN_021233"/>
<comment type="caution">
    <text evidence="1">The sequence shown here is derived from an EMBL/GenBank/DDBJ whole genome shotgun (WGS) entry which is preliminary data.</text>
</comment>
<dbReference type="EMBL" id="LLXL01003587">
    <property type="protein sequence ID" value="PKK58449.1"/>
    <property type="molecule type" value="Genomic_DNA"/>
</dbReference>